<dbReference type="PANTHER" id="PTHR33318">
    <property type="entry name" value="ASPARTYL/GLUTAMYL-TRNA(ASN/GLN) AMIDOTRANSFERASE SUBUNIT"/>
    <property type="match status" value="1"/>
</dbReference>
<evidence type="ECO:0000313" key="3">
    <source>
        <dbReference type="Proteomes" id="UP000275267"/>
    </source>
</evidence>
<evidence type="ECO:0000313" key="2">
    <source>
        <dbReference type="EMBL" id="RLN07494.1"/>
    </source>
</evidence>
<dbReference type="Proteomes" id="UP000275267">
    <property type="component" value="Unassembled WGS sequence"/>
</dbReference>
<keyword evidence="3" id="KW-1185">Reference proteome</keyword>
<comment type="caution">
    <text evidence="2">The sequence shown here is derived from an EMBL/GenBank/DDBJ whole genome shotgun (WGS) entry which is preliminary data.</text>
</comment>
<accession>A0A3L6RQ90</accession>
<sequence length="425" mass="47193">MGCFLSCFRGGSDPSVDLRDPLVRESRLGDAFLNDEKKIEASGRLDVEAAANGGGVDEELLREANYLKSCGTISQTPPEILEVPSSASSEETNETNYTSTNVQVMKETKLLEENLSEVSKSDESDTLIDEEILKVESESRSSSQDNASFENIIDQKTDSNDSPYPTPLVLRGDIQTPATVYTACMGTSKPGKRARASRQFIYPVLRPIENKLQWMELKAESPVVASNPPKRRNLSTDFSEKPQQTFANSTATQTESPKSESFPFHDNCAEQDEVISPEETKGQNVNQQLFEGGEPPNQNSEHGKHGVSSLSYWLKPSSADVESHRDANTEDNVGKESFYEKSVFDGPIFPASGFNWDNDNPTPVLPKAWDGNGIPNTTTKYKEDQKVSWHATPFEERLMKVLSDEKPPHERKISGKLIHLEEHAE</sequence>
<feature type="compositionally biased region" description="Polar residues" evidence="1">
    <location>
        <begin position="140"/>
        <end position="149"/>
    </location>
</feature>
<dbReference type="GO" id="GO:0007142">
    <property type="term" value="P:male meiosis II"/>
    <property type="evidence" value="ECO:0007669"/>
    <property type="project" value="InterPro"/>
</dbReference>
<dbReference type="AlphaFoldDB" id="A0A3L6RQ90"/>
<feature type="region of interest" description="Disordered" evidence="1">
    <location>
        <begin position="221"/>
        <end position="265"/>
    </location>
</feature>
<feature type="region of interest" description="Disordered" evidence="1">
    <location>
        <begin position="135"/>
        <end position="164"/>
    </location>
</feature>
<gene>
    <name evidence="2" type="ORF">C2845_PM11G15420</name>
</gene>
<evidence type="ECO:0000256" key="1">
    <source>
        <dbReference type="SAM" id="MobiDB-lite"/>
    </source>
</evidence>
<organism evidence="2 3">
    <name type="scientific">Panicum miliaceum</name>
    <name type="common">Proso millet</name>
    <name type="synonym">Broomcorn millet</name>
    <dbReference type="NCBI Taxonomy" id="4540"/>
    <lineage>
        <taxon>Eukaryota</taxon>
        <taxon>Viridiplantae</taxon>
        <taxon>Streptophyta</taxon>
        <taxon>Embryophyta</taxon>
        <taxon>Tracheophyta</taxon>
        <taxon>Spermatophyta</taxon>
        <taxon>Magnoliopsida</taxon>
        <taxon>Liliopsida</taxon>
        <taxon>Poales</taxon>
        <taxon>Poaceae</taxon>
        <taxon>PACMAD clade</taxon>
        <taxon>Panicoideae</taxon>
        <taxon>Panicodae</taxon>
        <taxon>Paniceae</taxon>
        <taxon>Panicinae</taxon>
        <taxon>Panicum</taxon>
        <taxon>Panicum sect. Panicum</taxon>
    </lineage>
</organism>
<feature type="compositionally biased region" description="Polar residues" evidence="1">
    <location>
        <begin position="235"/>
        <end position="256"/>
    </location>
</feature>
<dbReference type="OrthoDB" id="1932581at2759"/>
<name>A0A3L6RQ90_PANMI</name>
<reference evidence="3" key="1">
    <citation type="journal article" date="2019" name="Nat. Commun.">
        <title>The genome of broomcorn millet.</title>
        <authorList>
            <person name="Zou C."/>
            <person name="Miki D."/>
            <person name="Li D."/>
            <person name="Tang Q."/>
            <person name="Xiao L."/>
            <person name="Rajput S."/>
            <person name="Deng P."/>
            <person name="Jia W."/>
            <person name="Huang R."/>
            <person name="Zhang M."/>
            <person name="Sun Y."/>
            <person name="Hu J."/>
            <person name="Fu X."/>
            <person name="Schnable P.S."/>
            <person name="Li F."/>
            <person name="Zhang H."/>
            <person name="Feng B."/>
            <person name="Zhu X."/>
            <person name="Liu R."/>
            <person name="Schnable J.C."/>
            <person name="Zhu J.-K."/>
            <person name="Zhang H."/>
        </authorList>
    </citation>
    <scope>NUCLEOTIDE SEQUENCE [LARGE SCALE GENOMIC DNA]</scope>
</reference>
<dbReference type="PANTHER" id="PTHR33318:SF15">
    <property type="entry name" value="OS02G0168300 PROTEIN"/>
    <property type="match status" value="1"/>
</dbReference>
<dbReference type="STRING" id="4540.A0A3L6RQ90"/>
<protein>
    <submittedName>
        <fullName evidence="2">Protein JASON-like isoform X2</fullName>
    </submittedName>
</protein>
<feature type="region of interest" description="Disordered" evidence="1">
    <location>
        <begin position="287"/>
        <end position="307"/>
    </location>
</feature>
<dbReference type="EMBL" id="PQIB02000007">
    <property type="protein sequence ID" value="RLN07494.1"/>
    <property type="molecule type" value="Genomic_DNA"/>
</dbReference>
<dbReference type="InterPro" id="IPR039300">
    <property type="entry name" value="JASON"/>
</dbReference>
<proteinExistence type="predicted"/>